<dbReference type="GO" id="GO:0005886">
    <property type="term" value="C:plasma membrane"/>
    <property type="evidence" value="ECO:0007669"/>
    <property type="project" value="UniProtKB-SubCell"/>
</dbReference>
<reference evidence="3 4" key="1">
    <citation type="submission" date="2018-12" db="EMBL/GenBank/DDBJ databases">
        <title>Complete genome sequencing of Tabrizicola sp. K13M18.</title>
        <authorList>
            <person name="Bae J.-W."/>
        </authorList>
    </citation>
    <scope>NUCLEOTIDE SEQUENCE [LARGE SCALE GENOMIC DNA]</scope>
    <source>
        <strain evidence="3 4">K13M18</strain>
    </source>
</reference>
<dbReference type="InterPro" id="IPR003423">
    <property type="entry name" value="OMP_efflux"/>
</dbReference>
<dbReference type="Gene3D" id="2.20.200.10">
    <property type="entry name" value="Outer membrane efflux proteins (OEP)"/>
    <property type="match status" value="1"/>
</dbReference>
<evidence type="ECO:0000256" key="2">
    <source>
        <dbReference type="RuleBase" id="RU362097"/>
    </source>
</evidence>
<keyword evidence="2" id="KW-0564">Palmitate</keyword>
<dbReference type="SUPFAM" id="SSF56954">
    <property type="entry name" value="Outer membrane efflux proteins (OEP)"/>
    <property type="match status" value="1"/>
</dbReference>
<name>A0A3S8U7E1_9RHOB</name>
<dbReference type="GO" id="GO:0015562">
    <property type="term" value="F:efflux transmembrane transporter activity"/>
    <property type="evidence" value="ECO:0007669"/>
    <property type="project" value="InterPro"/>
</dbReference>
<dbReference type="Gene3D" id="1.20.1600.10">
    <property type="entry name" value="Outer membrane efflux proteins (OEP)"/>
    <property type="match status" value="1"/>
</dbReference>
<dbReference type="Proteomes" id="UP000282002">
    <property type="component" value="Chromosome"/>
</dbReference>
<keyword evidence="2" id="KW-1134">Transmembrane beta strand</keyword>
<evidence type="ECO:0000313" key="4">
    <source>
        <dbReference type="Proteomes" id="UP000282002"/>
    </source>
</evidence>
<dbReference type="OrthoDB" id="7181739at2"/>
<evidence type="ECO:0000256" key="1">
    <source>
        <dbReference type="ARBA" id="ARBA00007613"/>
    </source>
</evidence>
<gene>
    <name evidence="3" type="ORF">EI545_12170</name>
</gene>
<protein>
    <submittedName>
        <fullName evidence="3">Efflux transporter outer membrane subunit</fullName>
    </submittedName>
</protein>
<keyword evidence="2" id="KW-0449">Lipoprotein</keyword>
<dbReference type="PANTHER" id="PTHR30203">
    <property type="entry name" value="OUTER MEMBRANE CATION EFFLUX PROTEIN"/>
    <property type="match status" value="1"/>
</dbReference>
<keyword evidence="2" id="KW-0472">Membrane</keyword>
<evidence type="ECO:0000313" key="3">
    <source>
        <dbReference type="EMBL" id="AZL59521.1"/>
    </source>
</evidence>
<dbReference type="NCBIfam" id="TIGR01845">
    <property type="entry name" value="outer_NodT"/>
    <property type="match status" value="1"/>
</dbReference>
<keyword evidence="2" id="KW-0812">Transmembrane</keyword>
<dbReference type="EMBL" id="CP034328">
    <property type="protein sequence ID" value="AZL59521.1"/>
    <property type="molecule type" value="Genomic_DNA"/>
</dbReference>
<dbReference type="RefSeq" id="WP_125325716.1">
    <property type="nucleotide sequence ID" value="NZ_CP034328.1"/>
</dbReference>
<keyword evidence="4" id="KW-1185">Reference proteome</keyword>
<dbReference type="KEGG" id="taw:EI545_12170"/>
<sequence>MTGRASGTAVPGGRQHALMVLLSVVLSGCTTVGPDYVVPTVEMPTAFVGAIGTGAQDAAGETWWRGYKDKTLDDLVTRALAANTDLAQARSRIAAVEAALRATGINRQLDGTLTAQSTRAGGDDVSAATTDTATLTGSYVLDLFGGIRRGQERALAERDAVIFDAAATRLAVISSLVGRYIDARYHQEALALTRATISSRERTLELVREQARAGMVSEIDVVRAQSDLASARADLPVFQEGFERNVFALATLLAEPAGPLMRQLQAGVPQPRPRGGTATGVPADLLRNRPDIRAEERRLAAAVAAVGVAEAELYPSLTLSGSVAERDGSTWSFGPSLTLPVLNRGRLSASRDQAVANAQAAELVWRGVVLDATEDVQVAASAYRTNRHRMDRLADAVVSSERLVELSRETFAQGETTLIDLLDAERSYTAARLSLAEATRQTATTWAELQVAIGRGAKEPS</sequence>
<proteinExistence type="inferred from homology"/>
<comment type="similarity">
    <text evidence="1 2">Belongs to the outer membrane factor (OMF) (TC 1.B.17) family.</text>
</comment>
<organism evidence="3 4">
    <name type="scientific">Tabrizicola piscis</name>
    <dbReference type="NCBI Taxonomy" id="2494374"/>
    <lineage>
        <taxon>Bacteria</taxon>
        <taxon>Pseudomonadati</taxon>
        <taxon>Pseudomonadota</taxon>
        <taxon>Alphaproteobacteria</taxon>
        <taxon>Rhodobacterales</taxon>
        <taxon>Paracoccaceae</taxon>
        <taxon>Tabrizicola</taxon>
    </lineage>
</organism>
<accession>A0A3S8U7E1</accession>
<comment type="subcellular location">
    <subcellularLocation>
        <location evidence="2">Cell membrane</location>
        <topology evidence="2">Lipid-anchor</topology>
    </subcellularLocation>
</comment>
<dbReference type="AlphaFoldDB" id="A0A3S8U7E1"/>
<dbReference type="Pfam" id="PF02321">
    <property type="entry name" value="OEP"/>
    <property type="match status" value="2"/>
</dbReference>
<dbReference type="PROSITE" id="PS51257">
    <property type="entry name" value="PROKAR_LIPOPROTEIN"/>
    <property type="match status" value="1"/>
</dbReference>
<dbReference type="InterPro" id="IPR010131">
    <property type="entry name" value="MdtP/NodT-like"/>
</dbReference>